<name>A0ABW0B3Q4_9ACTN</name>
<dbReference type="EMBL" id="JBHSKI010000006">
    <property type="protein sequence ID" value="MFC5171885.1"/>
    <property type="molecule type" value="Genomic_DNA"/>
</dbReference>
<feature type="domain" description="Aminoacyl-transfer RNA synthetases class-II family profile" evidence="1">
    <location>
        <begin position="133"/>
        <end position="391"/>
    </location>
</feature>
<accession>A0ABW0B3Q4</accession>
<reference evidence="3" key="1">
    <citation type="journal article" date="2019" name="Int. J. Syst. Evol. Microbiol.">
        <title>The Global Catalogue of Microorganisms (GCM) 10K type strain sequencing project: providing services to taxonomists for standard genome sequencing and annotation.</title>
        <authorList>
            <consortium name="The Broad Institute Genomics Platform"/>
            <consortium name="The Broad Institute Genome Sequencing Center for Infectious Disease"/>
            <person name="Wu L."/>
            <person name="Ma J."/>
        </authorList>
    </citation>
    <scope>NUCLEOTIDE SEQUENCE [LARGE SCALE GENOMIC DNA]</scope>
    <source>
        <strain evidence="3">CGMCC 4.1721</strain>
    </source>
</reference>
<gene>
    <name evidence="2" type="ORF">ACFPRK_14930</name>
</gene>
<dbReference type="InterPro" id="IPR006195">
    <property type="entry name" value="aa-tRNA-synth_II"/>
</dbReference>
<dbReference type="PROSITE" id="PS50862">
    <property type="entry name" value="AA_TRNA_LIGASE_II"/>
    <property type="match status" value="1"/>
</dbReference>
<evidence type="ECO:0000259" key="1">
    <source>
        <dbReference type="PROSITE" id="PS50862"/>
    </source>
</evidence>
<dbReference type="InterPro" id="IPR045864">
    <property type="entry name" value="aa-tRNA-synth_II/BPL/LPL"/>
</dbReference>
<evidence type="ECO:0000313" key="3">
    <source>
        <dbReference type="Proteomes" id="UP001596208"/>
    </source>
</evidence>
<proteinExistence type="predicted"/>
<dbReference type="RefSeq" id="WP_053929971.1">
    <property type="nucleotide sequence ID" value="NZ_JBFADZ010000010.1"/>
</dbReference>
<protein>
    <recommendedName>
        <fullName evidence="1">Aminoacyl-transfer RNA synthetases class-II family profile domain-containing protein</fullName>
    </recommendedName>
</protein>
<dbReference type="Proteomes" id="UP001596208">
    <property type="component" value="Unassembled WGS sequence"/>
</dbReference>
<dbReference type="SUPFAM" id="SSF55681">
    <property type="entry name" value="Class II aaRS and biotin synthetases"/>
    <property type="match status" value="1"/>
</dbReference>
<sequence length="401" mass="45128">MKHPNDALTRIELQSPVPEALAAEIERRLYFVSPEITGYELVVKDHEVHGMVLYSPEPLDHAALTAKVDYMVNNDVRKQRVTPARSVWTSPNRRAPQGDIFGLLAESGAVTEVGEGQVALGEPLLSLFTYFDKAVCDLLAEDFDAREYRYPTLIRTKALETAGYMKSFPQHLMFVTRLRNDLDVYRDFQDSYAGNGLDSGVLGSCGNVDYCLPPTMCYHTFQQYGGRTVEADRLHVVTSRGKSFRFEAAYSTTLERLWDFTIREIVFMGAREDVLNSRERFMRKVFAFVETLGMSGFCEVGNDPFFCGTDTSERIWSQRLLELKYELRLDVAPDRTIAVGSFNFHDDLFGKAFGIDHGANGPIRSGCVGFGLERLVYAFLCQYGLDSAEWPAQVRSAVVGS</sequence>
<evidence type="ECO:0000313" key="2">
    <source>
        <dbReference type="EMBL" id="MFC5171885.1"/>
    </source>
</evidence>
<keyword evidence="3" id="KW-1185">Reference proteome</keyword>
<dbReference type="Gene3D" id="3.30.930.10">
    <property type="entry name" value="Bira Bifunctional Protein, Domain 2"/>
    <property type="match status" value="1"/>
</dbReference>
<comment type="caution">
    <text evidence="2">The sequence shown here is derived from an EMBL/GenBank/DDBJ whole genome shotgun (WGS) entry which is preliminary data.</text>
</comment>
<organism evidence="2 3">
    <name type="scientific">Streptomyces mutomycini</name>
    <dbReference type="NCBI Taxonomy" id="284036"/>
    <lineage>
        <taxon>Bacteria</taxon>
        <taxon>Bacillati</taxon>
        <taxon>Actinomycetota</taxon>
        <taxon>Actinomycetes</taxon>
        <taxon>Kitasatosporales</taxon>
        <taxon>Streptomycetaceae</taxon>
        <taxon>Streptomyces</taxon>
    </lineage>
</organism>